<keyword evidence="1" id="KW-0472">Membrane</keyword>
<dbReference type="AlphaFoldDB" id="A0A1Y6CVJ0"/>
<evidence type="ECO:0000256" key="1">
    <source>
        <dbReference type="SAM" id="Phobius"/>
    </source>
</evidence>
<keyword evidence="3" id="KW-1185">Reference proteome</keyword>
<sequence>MSKQLQKTIRTVGRVSAIMMGIAFTVFMYKALIVGLD</sequence>
<name>A0A1Y6CVJ0_9BACT</name>
<evidence type="ECO:0000313" key="3">
    <source>
        <dbReference type="Proteomes" id="UP000192907"/>
    </source>
</evidence>
<dbReference type="EMBL" id="FWZT01000036">
    <property type="protein sequence ID" value="SMF81097.1"/>
    <property type="molecule type" value="Genomic_DNA"/>
</dbReference>
<feature type="transmembrane region" description="Helical" evidence="1">
    <location>
        <begin position="12"/>
        <end position="32"/>
    </location>
</feature>
<keyword evidence="1" id="KW-1133">Transmembrane helix</keyword>
<gene>
    <name evidence="2" type="ORF">SAMN06296036_1368</name>
</gene>
<keyword evidence="1" id="KW-0812">Transmembrane</keyword>
<organism evidence="2 3">
    <name type="scientific">Pseudobacteriovorax antillogorgiicola</name>
    <dbReference type="NCBI Taxonomy" id="1513793"/>
    <lineage>
        <taxon>Bacteria</taxon>
        <taxon>Pseudomonadati</taxon>
        <taxon>Bdellovibrionota</taxon>
        <taxon>Oligoflexia</taxon>
        <taxon>Oligoflexales</taxon>
        <taxon>Pseudobacteriovoracaceae</taxon>
        <taxon>Pseudobacteriovorax</taxon>
    </lineage>
</organism>
<evidence type="ECO:0000313" key="2">
    <source>
        <dbReference type="EMBL" id="SMF81097.1"/>
    </source>
</evidence>
<proteinExistence type="predicted"/>
<accession>A0A1Y6CVJ0</accession>
<dbReference type="Proteomes" id="UP000192907">
    <property type="component" value="Unassembled WGS sequence"/>
</dbReference>
<dbReference type="STRING" id="1513793.SAMN06296036_1368"/>
<protein>
    <submittedName>
        <fullName evidence="2">Uncharacterized protein</fullName>
    </submittedName>
</protein>
<reference evidence="3" key="1">
    <citation type="submission" date="2017-04" db="EMBL/GenBank/DDBJ databases">
        <authorList>
            <person name="Varghese N."/>
            <person name="Submissions S."/>
        </authorList>
    </citation>
    <scope>NUCLEOTIDE SEQUENCE [LARGE SCALE GENOMIC DNA]</scope>
    <source>
        <strain evidence="3">RKEM611</strain>
    </source>
</reference>